<keyword evidence="9 12" id="KW-1133">Transmembrane helix</keyword>
<dbReference type="InterPro" id="IPR013011">
    <property type="entry name" value="PTS_EIIB_2"/>
</dbReference>
<keyword evidence="11" id="KW-0175">Coiled coil</keyword>
<keyword evidence="5" id="KW-0762">Sugar transport</keyword>
<comment type="subcellular location">
    <subcellularLocation>
        <location evidence="1">Cell inner membrane</location>
        <topology evidence="1">Multi-pass membrane protein</topology>
    </subcellularLocation>
</comment>
<feature type="domain" description="PTS EIIA type-2" evidence="13">
    <location>
        <begin position="5"/>
        <end position="149"/>
    </location>
</feature>
<feature type="transmembrane region" description="Helical" evidence="12">
    <location>
        <begin position="308"/>
        <end position="325"/>
    </location>
</feature>
<dbReference type="PROSITE" id="PS51094">
    <property type="entry name" value="PTS_EIIA_TYPE_2"/>
    <property type="match status" value="1"/>
</dbReference>
<keyword evidence="7" id="KW-0598">Phosphotransferase system</keyword>
<dbReference type="NCBIfam" id="TIGR01427">
    <property type="entry name" value="PTS_IIC_fructo"/>
    <property type="match status" value="1"/>
</dbReference>
<name>A0ABX2IAH8_BLAHA</name>
<evidence type="ECO:0000256" key="9">
    <source>
        <dbReference type="ARBA" id="ARBA00022989"/>
    </source>
</evidence>
<dbReference type="NCBIfam" id="TIGR00848">
    <property type="entry name" value="fruA"/>
    <property type="match status" value="1"/>
</dbReference>
<dbReference type="InterPro" id="IPR004715">
    <property type="entry name" value="PTS_IIA_fruc"/>
</dbReference>
<proteinExistence type="predicted"/>
<dbReference type="InterPro" id="IPR003501">
    <property type="entry name" value="PTS_EIIB_2/3"/>
</dbReference>
<organism evidence="16 17">
    <name type="scientific">Blautia hansenii</name>
    <name type="common">Ruminococcus hansenii</name>
    <dbReference type="NCBI Taxonomy" id="1322"/>
    <lineage>
        <taxon>Bacteria</taxon>
        <taxon>Bacillati</taxon>
        <taxon>Bacillota</taxon>
        <taxon>Clostridia</taxon>
        <taxon>Lachnospirales</taxon>
        <taxon>Lachnospiraceae</taxon>
        <taxon>Blautia</taxon>
    </lineage>
</organism>
<dbReference type="SUPFAM" id="SSF52794">
    <property type="entry name" value="PTS system IIB component-like"/>
    <property type="match status" value="1"/>
</dbReference>
<dbReference type="PROSITE" id="PS51104">
    <property type="entry name" value="PTS_EIIC_TYPE_2"/>
    <property type="match status" value="1"/>
</dbReference>
<evidence type="ECO:0000256" key="2">
    <source>
        <dbReference type="ARBA" id="ARBA00022448"/>
    </source>
</evidence>
<evidence type="ECO:0000256" key="8">
    <source>
        <dbReference type="ARBA" id="ARBA00022692"/>
    </source>
</evidence>
<dbReference type="NCBIfam" id="TIGR00829">
    <property type="entry name" value="FRU"/>
    <property type="match status" value="1"/>
</dbReference>
<dbReference type="InterPro" id="IPR013014">
    <property type="entry name" value="PTS_EIIC_2"/>
</dbReference>
<dbReference type="SUPFAM" id="SSF55804">
    <property type="entry name" value="Phoshotransferase/anion transport protein"/>
    <property type="match status" value="1"/>
</dbReference>
<dbReference type="InterPro" id="IPR002178">
    <property type="entry name" value="PTS_EIIA_type-2_dom"/>
</dbReference>
<dbReference type="Pfam" id="PF02378">
    <property type="entry name" value="PTS_EIIC"/>
    <property type="match status" value="1"/>
</dbReference>
<keyword evidence="2" id="KW-0813">Transport</keyword>
<feature type="transmembrane region" description="Helical" evidence="12">
    <location>
        <begin position="611"/>
        <end position="632"/>
    </location>
</feature>
<evidence type="ECO:0000256" key="3">
    <source>
        <dbReference type="ARBA" id="ARBA00022475"/>
    </source>
</evidence>
<evidence type="ECO:0000313" key="17">
    <source>
        <dbReference type="Proteomes" id="UP000822142"/>
    </source>
</evidence>
<keyword evidence="8 12" id="KW-0812">Transmembrane</keyword>
<evidence type="ECO:0000256" key="1">
    <source>
        <dbReference type="ARBA" id="ARBA00004429"/>
    </source>
</evidence>
<evidence type="ECO:0000256" key="10">
    <source>
        <dbReference type="ARBA" id="ARBA00023136"/>
    </source>
</evidence>
<dbReference type="Gene3D" id="3.40.50.2300">
    <property type="match status" value="1"/>
</dbReference>
<dbReference type="RefSeq" id="WP_173749103.1">
    <property type="nucleotide sequence ID" value="NZ_JAAITA010000008.1"/>
</dbReference>
<dbReference type="EMBL" id="JAAITA010000008">
    <property type="protein sequence ID" value="NSJ86075.1"/>
    <property type="molecule type" value="Genomic_DNA"/>
</dbReference>
<feature type="transmembrane region" description="Helical" evidence="12">
    <location>
        <begin position="432"/>
        <end position="452"/>
    </location>
</feature>
<evidence type="ECO:0000256" key="5">
    <source>
        <dbReference type="ARBA" id="ARBA00022597"/>
    </source>
</evidence>
<comment type="caution">
    <text evidence="16">The sequence shown here is derived from an EMBL/GenBank/DDBJ whole genome shotgun (WGS) entry which is preliminary data.</text>
</comment>
<evidence type="ECO:0000259" key="13">
    <source>
        <dbReference type="PROSITE" id="PS51094"/>
    </source>
</evidence>
<keyword evidence="17" id="KW-1185">Reference proteome</keyword>
<dbReference type="PROSITE" id="PS51099">
    <property type="entry name" value="PTS_EIIB_TYPE_2"/>
    <property type="match status" value="1"/>
</dbReference>
<evidence type="ECO:0000259" key="15">
    <source>
        <dbReference type="PROSITE" id="PS51104"/>
    </source>
</evidence>
<keyword evidence="10 12" id="KW-0472">Membrane</keyword>
<dbReference type="InterPro" id="IPR003353">
    <property type="entry name" value="PTS_IIB_fruc"/>
</dbReference>
<gene>
    <name evidence="16" type="ORF">G5A70_07780</name>
</gene>
<dbReference type="PROSITE" id="PS00372">
    <property type="entry name" value="PTS_EIIA_TYPE_2_HIS"/>
    <property type="match status" value="1"/>
</dbReference>
<feature type="transmembrane region" description="Helical" evidence="12">
    <location>
        <begin position="547"/>
        <end position="567"/>
    </location>
</feature>
<dbReference type="InterPro" id="IPR050864">
    <property type="entry name" value="Bacterial_PTS_Sugar_Transport"/>
</dbReference>
<dbReference type="InterPro" id="IPR003352">
    <property type="entry name" value="PTS_EIIC"/>
</dbReference>
<feature type="transmembrane region" description="Helical" evidence="12">
    <location>
        <begin position="356"/>
        <end position="377"/>
    </location>
</feature>
<keyword evidence="3" id="KW-1003">Cell membrane</keyword>
<dbReference type="Pfam" id="PF02302">
    <property type="entry name" value="PTS_IIB"/>
    <property type="match status" value="1"/>
</dbReference>
<dbReference type="InterPro" id="IPR036095">
    <property type="entry name" value="PTS_EIIB-like_sf"/>
</dbReference>
<feature type="transmembrane region" description="Helical" evidence="12">
    <location>
        <begin position="579"/>
        <end position="605"/>
    </location>
</feature>
<keyword evidence="6" id="KW-0808">Transferase</keyword>
<protein>
    <submittedName>
        <fullName evidence="16">PTS transporter subunit EIIA</fullName>
    </submittedName>
</protein>
<evidence type="ECO:0000256" key="6">
    <source>
        <dbReference type="ARBA" id="ARBA00022679"/>
    </source>
</evidence>
<dbReference type="Gene3D" id="3.40.930.10">
    <property type="entry name" value="Mannitol-specific EII, Chain A"/>
    <property type="match status" value="1"/>
</dbReference>
<feature type="domain" description="PTS EIIB type-2" evidence="14">
    <location>
        <begin position="175"/>
        <end position="270"/>
    </location>
</feature>
<dbReference type="InterPro" id="IPR016152">
    <property type="entry name" value="PTrfase/Anion_transptr"/>
</dbReference>
<feature type="transmembrane region" description="Helical" evidence="12">
    <location>
        <begin position="513"/>
        <end position="535"/>
    </location>
</feature>
<feature type="coiled-coil region" evidence="11">
    <location>
        <begin position="139"/>
        <end position="166"/>
    </location>
</feature>
<feature type="transmembrane region" description="Helical" evidence="12">
    <location>
        <begin position="397"/>
        <end position="420"/>
    </location>
</feature>
<evidence type="ECO:0000256" key="12">
    <source>
        <dbReference type="SAM" id="Phobius"/>
    </source>
</evidence>
<evidence type="ECO:0000256" key="11">
    <source>
        <dbReference type="SAM" id="Coils"/>
    </source>
</evidence>
<dbReference type="Pfam" id="PF00359">
    <property type="entry name" value="PTS_EIIA_2"/>
    <property type="match status" value="1"/>
</dbReference>
<dbReference type="Proteomes" id="UP000822142">
    <property type="component" value="Unassembled WGS sequence"/>
</dbReference>
<evidence type="ECO:0000256" key="7">
    <source>
        <dbReference type="ARBA" id="ARBA00022683"/>
    </source>
</evidence>
<dbReference type="CDD" id="cd00211">
    <property type="entry name" value="PTS_IIA_fru"/>
    <property type="match status" value="1"/>
</dbReference>
<dbReference type="PANTHER" id="PTHR30505">
    <property type="entry name" value="FRUCTOSE-LIKE PERMEASE"/>
    <property type="match status" value="1"/>
</dbReference>
<sequence>MRITDLLDKRSISLNSCPHSKSEALDEAVALMVKSGKIRDEEAYRKQVYLREEESTTGIGEGIAIPHGKCDAVEKPGLAAMVIKDGVDFDSLDGEPVHLLFLIAAPNTKDNIHLDVLSKLSVLLMDEEFVEKLKNAKDVEEFLQVVDEADDEKPDLNEQLAAQSETAQDEKVCKILAVTSCPTGIAHTYMAAEGLEKAAKAANCFIKVETRGSGGAKNVLTEKEIQEADCIIVAADAKVPMERFHGKKLIECQVSDGISKADALVERAIKGDAPVYQAGTAGKAETVKTSGGTGHKIYMQLMNGVSHMLPFVVGGGILIALAFLIDGLSVDMNSLSAEARANFGTITPVAAMLKEIGGIAFGLMLPVLAGFIAMSIGDRPALALGFVGGMMAANGKSGFLGALAAGFLAGYLILLLRKVFDKLPQAIEKIAPVLLYPFVGILLMGLIMNFIIEPPVGALNTALNTALTNMNGSSKILLGIIVAGMMAIDMGGPFNKAAYVFGTASIAAGNYDIMAAVMIGGMVPPCAIALSTLLFKNKFTKEERESGPVNFIMGLAFITEGAIPFAASDPVRVLPSCMIGSALAGALSMAFGCTLMAPHGGIFVFPVVDHALFYLAALAAGTAAGALLLGILKKKVTE</sequence>
<keyword evidence="4" id="KW-0597">Phosphoprotein</keyword>
<dbReference type="InterPro" id="IPR006327">
    <property type="entry name" value="PTS_IIC_fruc"/>
</dbReference>
<evidence type="ECO:0000256" key="4">
    <source>
        <dbReference type="ARBA" id="ARBA00022553"/>
    </source>
</evidence>
<dbReference type="PANTHER" id="PTHR30505:SF28">
    <property type="entry name" value="PTS SYSTEM 2-O-ALPHA-MANNOSYL-D-GLYCERATE-SPECIFIC EIIABC COMPONENT"/>
    <property type="match status" value="1"/>
</dbReference>
<accession>A0ABX2IAH8</accession>
<feature type="domain" description="PTS EIIC type-2" evidence="15">
    <location>
        <begin position="297"/>
        <end position="638"/>
    </location>
</feature>
<feature type="transmembrane region" description="Helical" evidence="12">
    <location>
        <begin position="472"/>
        <end position="492"/>
    </location>
</feature>
<evidence type="ECO:0000259" key="14">
    <source>
        <dbReference type="PROSITE" id="PS51099"/>
    </source>
</evidence>
<evidence type="ECO:0000313" key="16">
    <source>
        <dbReference type="EMBL" id="NSJ86075.1"/>
    </source>
</evidence>
<reference evidence="16 17" key="1">
    <citation type="journal article" date="2020" name="Cell Host Microbe">
        <title>Functional and Genomic Variation between Human-Derived Isolates of Lachnospiraceae Reveals Inter- and Intra-Species Diversity.</title>
        <authorList>
            <person name="Sorbara M.T."/>
            <person name="Littmann E.R."/>
            <person name="Fontana E."/>
            <person name="Moody T.U."/>
            <person name="Kohout C.E."/>
            <person name="Gjonbalaj M."/>
            <person name="Eaton V."/>
            <person name="Seok R."/>
            <person name="Leiner I.M."/>
            <person name="Pamer E.G."/>
        </authorList>
    </citation>
    <scope>NUCLEOTIDE SEQUENCE [LARGE SCALE GENOMIC DNA]</scope>
    <source>
        <strain evidence="16 17">MSK.15.26</strain>
    </source>
</reference>
<dbReference type="CDD" id="cd05569">
    <property type="entry name" value="PTS_IIB_fructose"/>
    <property type="match status" value="1"/>
</dbReference>